<name>A0ACC0VUX5_9STRA</name>
<comment type="caution">
    <text evidence="1">The sequence shown here is derived from an EMBL/GenBank/DDBJ whole genome shotgun (WGS) entry which is preliminary data.</text>
</comment>
<accession>A0ACC0VUX5</accession>
<evidence type="ECO:0000313" key="2">
    <source>
        <dbReference type="Proteomes" id="UP001163321"/>
    </source>
</evidence>
<protein>
    <submittedName>
        <fullName evidence="1">Uncharacterized protein</fullName>
    </submittedName>
</protein>
<proteinExistence type="predicted"/>
<reference evidence="1 2" key="1">
    <citation type="journal article" date="2022" name="bioRxiv">
        <title>The genome of the oomycete Peronosclerospora sorghi, a cosmopolitan pathogen of maize and sorghum, is inflated with dispersed pseudogenes.</title>
        <authorList>
            <person name="Fletcher K."/>
            <person name="Martin F."/>
            <person name="Isakeit T."/>
            <person name="Cavanaugh K."/>
            <person name="Magill C."/>
            <person name="Michelmore R."/>
        </authorList>
    </citation>
    <scope>NUCLEOTIDE SEQUENCE [LARGE SCALE GENOMIC DNA]</scope>
    <source>
        <strain evidence="1">P6</strain>
    </source>
</reference>
<evidence type="ECO:0000313" key="1">
    <source>
        <dbReference type="EMBL" id="KAI9909628.1"/>
    </source>
</evidence>
<sequence length="226" mass="25333">MNTFLRVIDVALMFENGQVLLVSECKADHILELLWSSRHQLEKISFCFLNIAFAWQKAGRDTKFHDVSLKLVCHLNRTLPVVPGMHQSCRSNLMVDEETRTMQKHILQAWLTTMLQQIRVVSGAELLAVKQMEAIAHVSNELTPGNECILFDPADASTWALVVLAENHHAQLMKQGFVPLVALLAGTDGTTGTQQTQCCRVSMVEAFCVNGCILIFFGREYRLGDC</sequence>
<dbReference type="Proteomes" id="UP001163321">
    <property type="component" value="Chromosome 7"/>
</dbReference>
<gene>
    <name evidence="1" type="ORF">PsorP6_014603</name>
</gene>
<keyword evidence="2" id="KW-1185">Reference proteome</keyword>
<organism evidence="1 2">
    <name type="scientific">Peronosclerospora sorghi</name>
    <dbReference type="NCBI Taxonomy" id="230839"/>
    <lineage>
        <taxon>Eukaryota</taxon>
        <taxon>Sar</taxon>
        <taxon>Stramenopiles</taxon>
        <taxon>Oomycota</taxon>
        <taxon>Peronosporomycetes</taxon>
        <taxon>Peronosporales</taxon>
        <taxon>Peronosporaceae</taxon>
        <taxon>Peronosclerospora</taxon>
    </lineage>
</organism>
<dbReference type="EMBL" id="CM047586">
    <property type="protein sequence ID" value="KAI9909628.1"/>
    <property type="molecule type" value="Genomic_DNA"/>
</dbReference>